<dbReference type="InterPro" id="IPR017520">
    <property type="entry name" value="CHP03086"/>
</dbReference>
<dbReference type="Pfam" id="PF11716">
    <property type="entry name" value="MDMPI_N"/>
    <property type="match status" value="1"/>
</dbReference>
<sequence length="196" mass="20629">MAINTLQELHSRAMRACGGAVAQATPAELGRPTPCAGWTLADLLAHMTVQDSGFAGAARGAVTTVADWRPVYHGDEAIARYAEAAADVEQALAEVGVLERAFVIPEFTTGQPIKGPSAVRAHLIDAVVHGWDVARTLGVGYELDDEVLAESLAIAESIPDGDNRGTFFSRAVAVDPQAAPLDRIVAHLGRSPVWPD</sequence>
<dbReference type="NCBIfam" id="TIGR03083">
    <property type="entry name" value="maleylpyruvate isomerase family mycothiol-dependent enzyme"/>
    <property type="match status" value="1"/>
</dbReference>
<dbReference type="SUPFAM" id="SSF109854">
    <property type="entry name" value="DinB/YfiT-like putative metalloenzymes"/>
    <property type="match status" value="1"/>
</dbReference>
<evidence type="ECO:0000313" key="3">
    <source>
        <dbReference type="Proteomes" id="UP001595816"/>
    </source>
</evidence>
<dbReference type="NCBIfam" id="TIGR03086">
    <property type="entry name" value="TIGR03086 family metal-binding protein"/>
    <property type="match status" value="1"/>
</dbReference>
<dbReference type="InterPro" id="IPR017517">
    <property type="entry name" value="Maleyloyr_isom"/>
</dbReference>
<dbReference type="InterPro" id="IPR034660">
    <property type="entry name" value="DinB/YfiT-like"/>
</dbReference>
<name>A0ABV8LUP8_9ACTN</name>
<evidence type="ECO:0000259" key="1">
    <source>
        <dbReference type="Pfam" id="PF11716"/>
    </source>
</evidence>
<dbReference type="InterPro" id="IPR024344">
    <property type="entry name" value="MDMPI_metal-binding"/>
</dbReference>
<proteinExistence type="predicted"/>
<reference evidence="3" key="1">
    <citation type="journal article" date="2019" name="Int. J. Syst. Evol. Microbiol.">
        <title>The Global Catalogue of Microorganisms (GCM) 10K type strain sequencing project: providing services to taxonomists for standard genome sequencing and annotation.</title>
        <authorList>
            <consortium name="The Broad Institute Genomics Platform"/>
            <consortium name="The Broad Institute Genome Sequencing Center for Infectious Disease"/>
            <person name="Wu L."/>
            <person name="Ma J."/>
        </authorList>
    </citation>
    <scope>NUCLEOTIDE SEQUENCE [LARGE SCALE GENOMIC DNA]</scope>
    <source>
        <strain evidence="3">CGMCC 4.7289</strain>
    </source>
</reference>
<comment type="caution">
    <text evidence="2">The sequence shown here is derived from an EMBL/GenBank/DDBJ whole genome shotgun (WGS) entry which is preliminary data.</text>
</comment>
<dbReference type="EMBL" id="JBHSAY010000012">
    <property type="protein sequence ID" value="MFC4133559.1"/>
    <property type="molecule type" value="Genomic_DNA"/>
</dbReference>
<keyword evidence="3" id="KW-1185">Reference proteome</keyword>
<dbReference type="Gene3D" id="1.20.120.450">
    <property type="entry name" value="dinb family like domain"/>
    <property type="match status" value="1"/>
</dbReference>
<protein>
    <submittedName>
        <fullName evidence="2">TIGR03086 family metal-binding protein</fullName>
    </submittedName>
</protein>
<organism evidence="2 3">
    <name type="scientific">Hamadaea flava</name>
    <dbReference type="NCBI Taxonomy" id="1742688"/>
    <lineage>
        <taxon>Bacteria</taxon>
        <taxon>Bacillati</taxon>
        <taxon>Actinomycetota</taxon>
        <taxon>Actinomycetes</taxon>
        <taxon>Micromonosporales</taxon>
        <taxon>Micromonosporaceae</taxon>
        <taxon>Hamadaea</taxon>
    </lineage>
</organism>
<dbReference type="RefSeq" id="WP_253762352.1">
    <property type="nucleotide sequence ID" value="NZ_JAMZDZ010000001.1"/>
</dbReference>
<gene>
    <name evidence="2" type="ORF">ACFOZ4_23370</name>
</gene>
<dbReference type="Proteomes" id="UP001595816">
    <property type="component" value="Unassembled WGS sequence"/>
</dbReference>
<accession>A0ABV8LUP8</accession>
<feature type="domain" description="Mycothiol-dependent maleylpyruvate isomerase metal-binding" evidence="1">
    <location>
        <begin position="12"/>
        <end position="134"/>
    </location>
</feature>
<evidence type="ECO:0000313" key="2">
    <source>
        <dbReference type="EMBL" id="MFC4133559.1"/>
    </source>
</evidence>